<sequence length="280" mass="32674">MHHTYYQHRDTMTIKFYAPLWGNNLAFESFCKQVKEAGYQGVEMDLPQETKQKDLLLAILKDHDLELVGQYYQSFETDPKANLNSYEKYLRHLIAANPVLINCQTGKDYFALEENLPLFQVAERLSKDSGIPITHETHRGKCLYAAPVAKQYFESLPNLRICLNISHWCNVHESLLEDQKEIVDLAISRTDHIHSRVGHAEGPQVNDPRAPEWETALDAHLNWWGKVIELHRNSDRDLTICTEFGPYPYMPTFPYSEKPLANQWEINVYMMNLLKNRFHI</sequence>
<dbReference type="HOGENOM" id="CLU_073994_0_0_10"/>
<dbReference type="SUPFAM" id="SSF51658">
    <property type="entry name" value="Xylose isomerase-like"/>
    <property type="match status" value="1"/>
</dbReference>
<dbReference type="Gene3D" id="3.20.20.150">
    <property type="entry name" value="Divalent-metal-dependent TIM barrel enzymes"/>
    <property type="match status" value="1"/>
</dbReference>
<dbReference type="KEGG" id="cmr:Cycma_3659"/>
<evidence type="ECO:0000313" key="2">
    <source>
        <dbReference type="Proteomes" id="UP000001635"/>
    </source>
</evidence>
<reference evidence="2" key="1">
    <citation type="submission" date="2011-07" db="EMBL/GenBank/DDBJ databases">
        <title>The complete genome of Cyclobacterium marinum DSM 745.</title>
        <authorList>
            <person name="Lucas S."/>
            <person name="Han J."/>
            <person name="Lapidus A."/>
            <person name="Bruce D."/>
            <person name="Goodwin L."/>
            <person name="Pitluck S."/>
            <person name="Peters L."/>
            <person name="Kyrpides N."/>
            <person name="Mavromatis K."/>
            <person name="Ivanova N."/>
            <person name="Ovchinnikova G."/>
            <person name="Chertkov O."/>
            <person name="Detter J.C."/>
            <person name="Tapia R."/>
            <person name="Han C."/>
            <person name="Land M."/>
            <person name="Hauser L."/>
            <person name="Markowitz V."/>
            <person name="Cheng J.-F."/>
            <person name="Hugenholtz P."/>
            <person name="Woyke T."/>
            <person name="Wu D."/>
            <person name="Tindall B."/>
            <person name="Schuetze A."/>
            <person name="Brambilla E."/>
            <person name="Klenk H.-P."/>
            <person name="Eisen J.A."/>
        </authorList>
    </citation>
    <scope>NUCLEOTIDE SEQUENCE [LARGE SCALE GENOMIC DNA]</scope>
    <source>
        <strain evidence="2">ATCC 25205 / DSM 745 / LMG 13164 / NCIMB 1802</strain>
    </source>
</reference>
<gene>
    <name evidence="1" type="ordered locus">Cycma_3659</name>
</gene>
<evidence type="ECO:0000313" key="1">
    <source>
        <dbReference type="EMBL" id="AEL27372.1"/>
    </source>
</evidence>
<keyword evidence="1" id="KW-0413">Isomerase</keyword>
<proteinExistence type="predicted"/>
<protein>
    <submittedName>
        <fullName evidence="1">Xylose isomerase domain-containing protein TIM barrel</fullName>
    </submittedName>
</protein>
<accession>G0J1H7</accession>
<dbReference type="EMBL" id="CP002955">
    <property type="protein sequence ID" value="AEL27372.1"/>
    <property type="molecule type" value="Genomic_DNA"/>
</dbReference>
<name>G0J1H7_CYCMS</name>
<dbReference type="Proteomes" id="UP000001635">
    <property type="component" value="Chromosome"/>
</dbReference>
<dbReference type="AlphaFoldDB" id="G0J1H7"/>
<dbReference type="GO" id="GO:0016853">
    <property type="term" value="F:isomerase activity"/>
    <property type="evidence" value="ECO:0007669"/>
    <property type="project" value="UniProtKB-KW"/>
</dbReference>
<dbReference type="InterPro" id="IPR036237">
    <property type="entry name" value="Xyl_isomerase-like_sf"/>
</dbReference>
<organism evidence="1 2">
    <name type="scientific">Cyclobacterium marinum (strain ATCC 25205 / DSM 745 / LMG 13164 / NCIMB 1802)</name>
    <name type="common">Flectobacillus marinus</name>
    <dbReference type="NCBI Taxonomy" id="880070"/>
    <lineage>
        <taxon>Bacteria</taxon>
        <taxon>Pseudomonadati</taxon>
        <taxon>Bacteroidota</taxon>
        <taxon>Cytophagia</taxon>
        <taxon>Cytophagales</taxon>
        <taxon>Cyclobacteriaceae</taxon>
        <taxon>Cyclobacterium</taxon>
    </lineage>
</organism>
<dbReference type="eggNOG" id="COG1082">
    <property type="taxonomic scope" value="Bacteria"/>
</dbReference>
<keyword evidence="2" id="KW-1185">Reference proteome</keyword>
<dbReference type="STRING" id="880070.Cycma_3659"/>